<evidence type="ECO:0000256" key="4">
    <source>
        <dbReference type="ARBA" id="ARBA00022771"/>
    </source>
</evidence>
<keyword evidence="12" id="KW-0233">DNA recombination</keyword>
<dbReference type="GO" id="GO:0008270">
    <property type="term" value="F:zinc ion binding"/>
    <property type="evidence" value="ECO:0007669"/>
    <property type="project" value="UniProtKB-KW"/>
</dbReference>
<keyword evidence="8" id="KW-0229">DNA integration</keyword>
<dbReference type="Pfam" id="PF04434">
    <property type="entry name" value="SWIM"/>
    <property type="match status" value="1"/>
</dbReference>
<dbReference type="InterPro" id="IPR056924">
    <property type="entry name" value="SH3_Tf2-1"/>
</dbReference>
<dbReference type="AlphaFoldDB" id="A0A151RX50"/>
<evidence type="ECO:0000256" key="12">
    <source>
        <dbReference type="ARBA" id="ARBA00023172"/>
    </source>
</evidence>
<evidence type="ECO:0000256" key="14">
    <source>
        <dbReference type="SAM" id="MobiDB-lite"/>
    </source>
</evidence>
<evidence type="ECO:0000256" key="7">
    <source>
        <dbReference type="ARBA" id="ARBA00022842"/>
    </source>
</evidence>
<gene>
    <name evidence="17" type="ORF">KK1_031228</name>
</gene>
<dbReference type="SMART" id="SM00575">
    <property type="entry name" value="ZnF_PMZ"/>
    <property type="match status" value="1"/>
</dbReference>
<keyword evidence="10" id="KW-0239">DNA-directed DNA polymerase</keyword>
<feature type="domain" description="Integrase catalytic" evidence="16">
    <location>
        <begin position="519"/>
        <end position="683"/>
    </location>
</feature>
<evidence type="ECO:0000313" key="17">
    <source>
        <dbReference type="EMBL" id="KYP47128.1"/>
    </source>
</evidence>
<feature type="domain" description="SWIM-type" evidence="15">
    <location>
        <begin position="192"/>
        <end position="224"/>
    </location>
</feature>
<evidence type="ECO:0000256" key="11">
    <source>
        <dbReference type="ARBA" id="ARBA00023125"/>
    </source>
</evidence>
<proteinExistence type="predicted"/>
<reference evidence="17" key="1">
    <citation type="journal article" date="2012" name="Nat. Biotechnol.">
        <title>Draft genome sequence of pigeonpea (Cajanus cajan), an orphan legume crop of resource-poor farmers.</title>
        <authorList>
            <person name="Varshney R.K."/>
            <person name="Chen W."/>
            <person name="Li Y."/>
            <person name="Bharti A.K."/>
            <person name="Saxena R.K."/>
            <person name="Schlueter J.A."/>
            <person name="Donoghue M.T."/>
            <person name="Azam S."/>
            <person name="Fan G."/>
            <person name="Whaley A.M."/>
            <person name="Farmer A.D."/>
            <person name="Sheridan J."/>
            <person name="Iwata A."/>
            <person name="Tuteja R."/>
            <person name="Penmetsa R.V."/>
            <person name="Wu W."/>
            <person name="Upadhyaya H.D."/>
            <person name="Yang S.P."/>
            <person name="Shah T."/>
            <person name="Saxena K.B."/>
            <person name="Michael T."/>
            <person name="McCombie W.R."/>
            <person name="Yang B."/>
            <person name="Zhang G."/>
            <person name="Yang H."/>
            <person name="Wang J."/>
            <person name="Spillane C."/>
            <person name="Cook D.R."/>
            <person name="May G.D."/>
            <person name="Xu X."/>
            <person name="Jackson S.A."/>
        </authorList>
    </citation>
    <scope>NUCLEOTIDE SEQUENCE [LARGE SCALE GENOMIC DNA]</scope>
</reference>
<dbReference type="PANTHER" id="PTHR37984:SF15">
    <property type="entry name" value="INTEGRASE CATALYTIC DOMAIN-CONTAINING PROTEIN"/>
    <property type="match status" value="1"/>
</dbReference>
<protein>
    <submittedName>
        <fullName evidence="17">Retrotransposable element Tf2</fullName>
    </submittedName>
</protein>
<dbReference type="InterPro" id="IPR036397">
    <property type="entry name" value="RNaseH_sf"/>
</dbReference>
<dbReference type="InterPro" id="IPR012337">
    <property type="entry name" value="RNaseH-like_sf"/>
</dbReference>
<evidence type="ECO:0000259" key="15">
    <source>
        <dbReference type="PROSITE" id="PS50966"/>
    </source>
</evidence>
<dbReference type="Pfam" id="PF24626">
    <property type="entry name" value="SH3_Tf2-1"/>
    <property type="match status" value="1"/>
</dbReference>
<organism evidence="17 18">
    <name type="scientific">Cajanus cajan</name>
    <name type="common">Pigeon pea</name>
    <name type="synonym">Cajanus indicus</name>
    <dbReference type="NCBI Taxonomy" id="3821"/>
    <lineage>
        <taxon>Eukaryota</taxon>
        <taxon>Viridiplantae</taxon>
        <taxon>Streptophyta</taxon>
        <taxon>Embryophyta</taxon>
        <taxon>Tracheophyta</taxon>
        <taxon>Spermatophyta</taxon>
        <taxon>Magnoliopsida</taxon>
        <taxon>eudicotyledons</taxon>
        <taxon>Gunneridae</taxon>
        <taxon>Pentapetalae</taxon>
        <taxon>rosids</taxon>
        <taxon>fabids</taxon>
        <taxon>Fabales</taxon>
        <taxon>Fabaceae</taxon>
        <taxon>Papilionoideae</taxon>
        <taxon>50 kb inversion clade</taxon>
        <taxon>NPAAA clade</taxon>
        <taxon>indigoferoid/millettioid clade</taxon>
        <taxon>Phaseoleae</taxon>
        <taxon>Cajanus</taxon>
    </lineage>
</organism>
<dbReference type="Gene3D" id="3.30.420.10">
    <property type="entry name" value="Ribonuclease H-like superfamily/Ribonuclease H"/>
    <property type="match status" value="1"/>
</dbReference>
<dbReference type="Pfam" id="PF17921">
    <property type="entry name" value="Integrase_H2C2"/>
    <property type="match status" value="1"/>
</dbReference>
<keyword evidence="1" id="KW-0645">Protease</keyword>
<dbReference type="InterPro" id="IPR007527">
    <property type="entry name" value="Znf_SWIM"/>
</dbReference>
<keyword evidence="6" id="KW-0862">Zinc</keyword>
<keyword evidence="2" id="KW-0479">Metal-binding</keyword>
<dbReference type="PROSITE" id="PS50994">
    <property type="entry name" value="INTEGRASE"/>
    <property type="match status" value="1"/>
</dbReference>
<dbReference type="InterPro" id="IPR043502">
    <property type="entry name" value="DNA/RNA_pol_sf"/>
</dbReference>
<dbReference type="Proteomes" id="UP000075243">
    <property type="component" value="Unassembled WGS sequence"/>
</dbReference>
<dbReference type="Pfam" id="PF17919">
    <property type="entry name" value="RT_RNaseH_2"/>
    <property type="match status" value="1"/>
</dbReference>
<evidence type="ECO:0000313" key="18">
    <source>
        <dbReference type="Proteomes" id="UP000075243"/>
    </source>
</evidence>
<dbReference type="SUPFAM" id="SSF53098">
    <property type="entry name" value="Ribonuclease H-like"/>
    <property type="match status" value="1"/>
</dbReference>
<dbReference type="SUPFAM" id="SSF56672">
    <property type="entry name" value="DNA/RNA polymerases"/>
    <property type="match status" value="1"/>
</dbReference>
<evidence type="ECO:0000256" key="8">
    <source>
        <dbReference type="ARBA" id="ARBA00022908"/>
    </source>
</evidence>
<keyword evidence="5" id="KW-0378">Hydrolase</keyword>
<name>A0A151RX50_CAJCA</name>
<keyword evidence="3" id="KW-0064">Aspartyl protease</keyword>
<keyword evidence="11" id="KW-0238">DNA-binding</keyword>
<dbReference type="GO" id="GO:0006310">
    <property type="term" value="P:DNA recombination"/>
    <property type="evidence" value="ECO:0007669"/>
    <property type="project" value="UniProtKB-KW"/>
</dbReference>
<dbReference type="GO" id="GO:0015074">
    <property type="term" value="P:DNA integration"/>
    <property type="evidence" value="ECO:0007669"/>
    <property type="project" value="UniProtKB-KW"/>
</dbReference>
<dbReference type="InterPro" id="IPR041588">
    <property type="entry name" value="Integrase_H2C2"/>
</dbReference>
<dbReference type="EMBL" id="KQ483536">
    <property type="protein sequence ID" value="KYP47128.1"/>
    <property type="molecule type" value="Genomic_DNA"/>
</dbReference>
<evidence type="ECO:0000256" key="5">
    <source>
        <dbReference type="ARBA" id="ARBA00022801"/>
    </source>
</evidence>
<feature type="compositionally biased region" description="Basic and acidic residues" evidence="14">
    <location>
        <begin position="849"/>
        <end position="861"/>
    </location>
</feature>
<dbReference type="PROSITE" id="PS50966">
    <property type="entry name" value="ZF_SWIM"/>
    <property type="match status" value="1"/>
</dbReference>
<dbReference type="InterPro" id="IPR006564">
    <property type="entry name" value="Znf_PMZ"/>
</dbReference>
<sequence>YRKAWKAKQKAISNAYFVYCIRQITSNFNHRFKNVKLNEKLINIRYTTCKHYFEMRLQKFQEVSLKIHRWIDGISLEKWSIANDEHGRRYSHMTTNLSKAVSKILKGAQNLCITTLVKCTYSRLVEYFYQRCGEAVTACERGEQYCGKLMETMQKNQEDVTSHIVRRFDYEATRFEVEEAFNPLTQRGGQTWIVMLNDRTCECGTFQAFKYPCSHAIVACVYVRVNSYNYVDLIYSIQYIAQAYSRQWYPIGNDVNIQPSQDPQIVLDRSNLCAKGRPKLTRIHNEMAWALRGFLGLTGFYRRFIRNYAAVAAPLTDLLKVIKYQWNEQAQQAFTELKKKITSNPTLCLPDFSQPFVLETDASAIAVGLYRPGKHNLAADALSRPPLMSDVSLLLAISSVIPQYLQQWRQYFTQNSEGKDLVTKCLNNDEKAAIYTVKDNLLYFHQRLFVPPHADFRSQLMAEFHSSPTAGHSGFKPSLFRLAASFYWPSLAKDLKDFIRKCEICQLSKNPTHKPLGLLQPLPTPHKIWEDLSMDFITCLPCSHGYTSIWVVCDRLSKSAHFIALPTHFTAVQLAHRFMHEIFRLHGFPRSIVSDRDPIFLSIFWKQLFKAAGTKLRFSSAYHPQTDGQSEVVNRTLEAFLRCFVADNPRSWFGYLHLAEHWYNTSFHSSLRTSPFHVVYGRQPPSVMDLLSPPDTNSPSVADLLQQHHHTLLDIKNTLRVAQQRMKSLADQKRKDHTFEVGDWVLLRLQPYRQVSLHRRTNQKLARRFYGPFRVHRRIGAVAYELELPSSSKLHPVFHISKLRPYIGNDPSLHHQPLPPDSVLCRSDETQISTSDVQNPPSGTPTPIRDQEFSETSRDPSRSVPHRFPLIKENVPLSLPAAPLDHSRTATINLSPTLSHSKTTSVTPLTPTRAEVTHEASSTRVPCGPLDGAVTNTNASATATSSSIRTFPLVTNPCFTSTDLADKVVVGPRSNDKRIKSAPIWSKDFIV</sequence>
<evidence type="ECO:0000256" key="3">
    <source>
        <dbReference type="ARBA" id="ARBA00022750"/>
    </source>
</evidence>
<dbReference type="InterPro" id="IPR043128">
    <property type="entry name" value="Rev_trsase/Diguanyl_cyclase"/>
</dbReference>
<evidence type="ECO:0000256" key="1">
    <source>
        <dbReference type="ARBA" id="ARBA00022670"/>
    </source>
</evidence>
<keyword evidence="18" id="KW-1185">Reference proteome</keyword>
<evidence type="ECO:0000256" key="2">
    <source>
        <dbReference type="ARBA" id="ARBA00022723"/>
    </source>
</evidence>
<evidence type="ECO:0000256" key="9">
    <source>
        <dbReference type="ARBA" id="ARBA00022918"/>
    </source>
</evidence>
<dbReference type="GO" id="GO:0003964">
    <property type="term" value="F:RNA-directed DNA polymerase activity"/>
    <property type="evidence" value="ECO:0007669"/>
    <property type="project" value="UniProtKB-KW"/>
</dbReference>
<keyword evidence="4 13" id="KW-0863">Zinc-finger</keyword>
<dbReference type="InterPro" id="IPR050951">
    <property type="entry name" value="Retrovirus_Pol_polyprotein"/>
</dbReference>
<dbReference type="Gene3D" id="1.10.340.70">
    <property type="match status" value="1"/>
</dbReference>
<feature type="region of interest" description="Disordered" evidence="14">
    <location>
        <begin position="831"/>
        <end position="866"/>
    </location>
</feature>
<feature type="non-terminal residue" evidence="17">
    <location>
        <position position="1"/>
    </location>
</feature>
<dbReference type="FunFam" id="3.30.70.270:FF:000020">
    <property type="entry name" value="Transposon Tf2-6 polyprotein-like Protein"/>
    <property type="match status" value="1"/>
</dbReference>
<feature type="compositionally biased region" description="Polar residues" evidence="14">
    <location>
        <begin position="831"/>
        <end position="841"/>
    </location>
</feature>
<dbReference type="GO" id="GO:0006508">
    <property type="term" value="P:proteolysis"/>
    <property type="evidence" value="ECO:0007669"/>
    <property type="project" value="UniProtKB-KW"/>
</dbReference>
<evidence type="ECO:0000256" key="6">
    <source>
        <dbReference type="ARBA" id="ARBA00022833"/>
    </source>
</evidence>
<evidence type="ECO:0000256" key="13">
    <source>
        <dbReference type="PROSITE-ProRule" id="PRU00325"/>
    </source>
</evidence>
<keyword evidence="9" id="KW-0695">RNA-directed DNA polymerase</keyword>
<keyword evidence="10" id="KW-0808">Transferase</keyword>
<dbReference type="Gene3D" id="3.30.70.270">
    <property type="match status" value="1"/>
</dbReference>
<dbReference type="GO" id="GO:0003677">
    <property type="term" value="F:DNA binding"/>
    <property type="evidence" value="ECO:0007669"/>
    <property type="project" value="UniProtKB-KW"/>
</dbReference>
<keyword evidence="10" id="KW-0548">Nucleotidyltransferase</keyword>
<dbReference type="Gramene" id="C.cajan_33009.t">
    <property type="protein sequence ID" value="C.cajan_33009.t"/>
    <property type="gene ID" value="C.cajan_33009"/>
</dbReference>
<accession>A0A151RX50</accession>
<dbReference type="InterPro" id="IPR001584">
    <property type="entry name" value="Integrase_cat-core"/>
</dbReference>
<evidence type="ECO:0000256" key="10">
    <source>
        <dbReference type="ARBA" id="ARBA00022932"/>
    </source>
</evidence>
<dbReference type="PANTHER" id="PTHR37984">
    <property type="entry name" value="PROTEIN CBG26694"/>
    <property type="match status" value="1"/>
</dbReference>
<evidence type="ECO:0000259" key="16">
    <source>
        <dbReference type="PROSITE" id="PS50994"/>
    </source>
</evidence>
<dbReference type="GO" id="GO:0003887">
    <property type="term" value="F:DNA-directed DNA polymerase activity"/>
    <property type="evidence" value="ECO:0007669"/>
    <property type="project" value="UniProtKB-KW"/>
</dbReference>
<keyword evidence="7" id="KW-0460">Magnesium</keyword>
<dbReference type="InterPro" id="IPR041577">
    <property type="entry name" value="RT_RNaseH_2"/>
</dbReference>
<dbReference type="GO" id="GO:0004190">
    <property type="term" value="F:aspartic-type endopeptidase activity"/>
    <property type="evidence" value="ECO:0007669"/>
    <property type="project" value="UniProtKB-KW"/>
</dbReference>